<keyword evidence="5 6" id="KW-0472">Membrane</keyword>
<feature type="transmembrane region" description="Helical" evidence="6">
    <location>
        <begin position="106"/>
        <end position="123"/>
    </location>
</feature>
<evidence type="ECO:0000256" key="2">
    <source>
        <dbReference type="ARBA" id="ARBA00022448"/>
    </source>
</evidence>
<evidence type="ECO:0000313" key="8">
    <source>
        <dbReference type="EMBL" id="MBM7716867.1"/>
    </source>
</evidence>
<dbReference type="InterPro" id="IPR020846">
    <property type="entry name" value="MFS_dom"/>
</dbReference>
<accession>A0ABS2RB35</accession>
<dbReference type="InterPro" id="IPR011701">
    <property type="entry name" value="MFS"/>
</dbReference>
<evidence type="ECO:0000256" key="5">
    <source>
        <dbReference type="ARBA" id="ARBA00023136"/>
    </source>
</evidence>
<dbReference type="PANTHER" id="PTHR23527:SF1">
    <property type="entry name" value="BLL3282 PROTEIN"/>
    <property type="match status" value="1"/>
</dbReference>
<feature type="transmembrane region" description="Helical" evidence="6">
    <location>
        <begin position="84"/>
        <end position="100"/>
    </location>
</feature>
<keyword evidence="2" id="KW-0813">Transport</keyword>
<keyword evidence="9" id="KW-1185">Reference proteome</keyword>
<evidence type="ECO:0000259" key="7">
    <source>
        <dbReference type="PROSITE" id="PS50850"/>
    </source>
</evidence>
<feature type="transmembrane region" description="Helical" evidence="6">
    <location>
        <begin position="351"/>
        <end position="373"/>
    </location>
</feature>
<dbReference type="EMBL" id="JAFBFH010000034">
    <property type="protein sequence ID" value="MBM7716867.1"/>
    <property type="molecule type" value="Genomic_DNA"/>
</dbReference>
<proteinExistence type="predicted"/>
<comment type="caution">
    <text evidence="8">The sequence shown here is derived from an EMBL/GenBank/DDBJ whole genome shotgun (WGS) entry which is preliminary data.</text>
</comment>
<feature type="transmembrane region" description="Helical" evidence="6">
    <location>
        <begin position="317"/>
        <end position="339"/>
    </location>
</feature>
<name>A0ABS2RB35_9BACI</name>
<dbReference type="InterPro" id="IPR036259">
    <property type="entry name" value="MFS_trans_sf"/>
</dbReference>
<feature type="domain" description="Major facilitator superfamily (MFS) profile" evidence="7">
    <location>
        <begin position="19"/>
        <end position="411"/>
    </location>
</feature>
<feature type="transmembrane region" description="Helical" evidence="6">
    <location>
        <begin position="291"/>
        <end position="311"/>
    </location>
</feature>
<keyword evidence="4 6" id="KW-1133">Transmembrane helix</keyword>
<gene>
    <name evidence="8" type="ORF">JOC94_003891</name>
</gene>
<comment type="subcellular location">
    <subcellularLocation>
        <location evidence="1">Cell membrane</location>
        <topology evidence="1">Multi-pass membrane protein</topology>
    </subcellularLocation>
</comment>
<feature type="transmembrane region" description="Helical" evidence="6">
    <location>
        <begin position="385"/>
        <end position="408"/>
    </location>
</feature>
<organism evidence="8 9">
    <name type="scientific">Siminovitchia thermophila</name>
    <dbReference type="NCBI Taxonomy" id="1245522"/>
    <lineage>
        <taxon>Bacteria</taxon>
        <taxon>Bacillati</taxon>
        <taxon>Bacillota</taxon>
        <taxon>Bacilli</taxon>
        <taxon>Bacillales</taxon>
        <taxon>Bacillaceae</taxon>
        <taxon>Siminovitchia</taxon>
    </lineage>
</organism>
<feature type="transmembrane region" description="Helical" evidence="6">
    <location>
        <begin position="224"/>
        <end position="247"/>
    </location>
</feature>
<keyword evidence="3 6" id="KW-0812">Transmembrane</keyword>
<feature type="transmembrane region" description="Helical" evidence="6">
    <location>
        <begin position="144"/>
        <end position="165"/>
    </location>
</feature>
<feature type="transmembrane region" description="Helical" evidence="6">
    <location>
        <begin position="57"/>
        <end position="77"/>
    </location>
</feature>
<evidence type="ECO:0000256" key="6">
    <source>
        <dbReference type="SAM" id="Phobius"/>
    </source>
</evidence>
<evidence type="ECO:0000256" key="4">
    <source>
        <dbReference type="ARBA" id="ARBA00022989"/>
    </source>
</evidence>
<dbReference type="CDD" id="cd17475">
    <property type="entry name" value="MFS_MT3072_like"/>
    <property type="match status" value="1"/>
</dbReference>
<dbReference type="PROSITE" id="PS50850">
    <property type="entry name" value="MFS"/>
    <property type="match status" value="1"/>
</dbReference>
<feature type="transmembrane region" description="Helical" evidence="6">
    <location>
        <begin position="20"/>
        <end position="37"/>
    </location>
</feature>
<evidence type="ECO:0000313" key="9">
    <source>
        <dbReference type="Proteomes" id="UP000823485"/>
    </source>
</evidence>
<dbReference type="PANTHER" id="PTHR23527">
    <property type="entry name" value="BLL3282 PROTEIN"/>
    <property type="match status" value="1"/>
</dbReference>
<reference evidence="8 9" key="1">
    <citation type="submission" date="2021-01" db="EMBL/GenBank/DDBJ databases">
        <title>Genomic Encyclopedia of Type Strains, Phase IV (KMG-IV): sequencing the most valuable type-strain genomes for metagenomic binning, comparative biology and taxonomic classification.</title>
        <authorList>
            <person name="Goeker M."/>
        </authorList>
    </citation>
    <scope>NUCLEOTIDE SEQUENCE [LARGE SCALE GENOMIC DNA]</scope>
    <source>
        <strain evidence="8 9">DSM 105453</strain>
    </source>
</reference>
<evidence type="ECO:0000256" key="3">
    <source>
        <dbReference type="ARBA" id="ARBA00022692"/>
    </source>
</evidence>
<feature type="transmembrane region" description="Helical" evidence="6">
    <location>
        <begin position="253"/>
        <end position="270"/>
    </location>
</feature>
<dbReference type="SUPFAM" id="SSF103473">
    <property type="entry name" value="MFS general substrate transporter"/>
    <property type="match status" value="1"/>
</dbReference>
<dbReference type="RefSeq" id="WP_077113472.1">
    <property type="nucleotide sequence ID" value="NZ_JAFBFH010000034.1"/>
</dbReference>
<dbReference type="Pfam" id="PF07690">
    <property type="entry name" value="MFS_1"/>
    <property type="match status" value="1"/>
</dbReference>
<feature type="transmembrane region" description="Helical" evidence="6">
    <location>
        <begin position="171"/>
        <end position="193"/>
    </location>
</feature>
<dbReference type="InterPro" id="IPR052952">
    <property type="entry name" value="MFS-Transporter"/>
</dbReference>
<protein>
    <submittedName>
        <fullName evidence="8">MFS family permease</fullName>
    </submittedName>
</protein>
<dbReference type="Gene3D" id="1.20.1250.20">
    <property type="entry name" value="MFS general substrate transporter like domains"/>
    <property type="match status" value="2"/>
</dbReference>
<evidence type="ECO:0000256" key="1">
    <source>
        <dbReference type="ARBA" id="ARBA00004651"/>
    </source>
</evidence>
<dbReference type="Proteomes" id="UP000823485">
    <property type="component" value="Unassembled WGS sequence"/>
</dbReference>
<sequence length="416" mass="44751">MNISSFSQQSNYTLEPWRMLGWLFAAQVLVAFVGRSVSPLGVLIGEDLSLTKAQIGMLPAALFFGQMAAAIPAGIVADRIDSRKLLLMLSLCLGCGFLLTTFTSSFVLILLLIALGGVGYGTIHPTSNKGIIYWFDSKKRGTAMGIKQMGVTAGSALAALVLLPIAGTWGWRTAIIGAAVLLIFVGVLSFRFYHEPPSVAERNGSMNRGHFLSSLLNMFKHKPLLLVSLGATGLNGSQLMLNTYIVLFAYQKLGISLFLSGLLLVISDVSGSFGRIGWGIISDRLFYGRRIIILMIIALLTGCVSLLVAFLPADTPFWVMVPVTIMFGFCTSGFNGIWMNAATELVPREQAGAASGFSIMIGSWGTVIGPPLFGFIVDQSGTFSAGWIFLSSIMVFVFFTLLSANMLVKKHGISRQ</sequence>